<evidence type="ECO:0000313" key="4">
    <source>
        <dbReference type="Proteomes" id="UP001071478"/>
    </source>
</evidence>
<dbReference type="InterPro" id="IPR052021">
    <property type="entry name" value="Type-I_RS_S_subunit"/>
</dbReference>
<dbReference type="RefSeq" id="WP_248168183.1">
    <property type="nucleotide sequence ID" value="NZ_JALNJA010000003.1"/>
</dbReference>
<dbReference type="InterPro" id="IPR044946">
    <property type="entry name" value="Restrct_endonuc_typeI_TRD_sf"/>
</dbReference>
<evidence type="ECO:0000256" key="2">
    <source>
        <dbReference type="ARBA" id="ARBA00023125"/>
    </source>
</evidence>
<sequence length="380" mass="42330">MKARTDRVAIDPRISYPTMGVRWYGKGAYLRPNSHPKTKSLVQVHGGDFVFCRIDTQNGPFGIVPDDLEGVLVTNEFPLYEVDPEVFDPHFLVLCFLRPSVLRGIDARRNGRDGRARWREADLESAVVPRPPLPVQRRIVEVIGAVNETIETLEHEIETVTTLMSAVRQSHFQAAPDVPLSDLCSITAGLVDPIMPKYSGLPHMGVDAIEKETGRILSMRSAKEDAVISGKFLVEPGQVVYSKVRPALRKACVPDHQVLCSADAYPLTPTPGVPAELLREALLEDSFTSRVLTASDRLKMPKVNRKQLFATSVRWPQPQDRESVVASLNAIRDQLQAVTDERDRLTTVRDDMLEALLNGEIDMIVDFEDEENDGGLCRAD</sequence>
<reference evidence="3" key="1">
    <citation type="submission" date="2022-11" db="EMBL/GenBank/DDBJ databases">
        <title>Corynebacterium sp. isolated from Penguins.</title>
        <authorList>
            <person name="Sedlar K."/>
            <person name="Svec P."/>
        </authorList>
    </citation>
    <scope>NUCLEOTIDE SEQUENCE</scope>
    <source>
        <strain evidence="3">P7374</strain>
    </source>
</reference>
<dbReference type="Gene3D" id="3.90.220.20">
    <property type="entry name" value="DNA methylase specificity domains"/>
    <property type="match status" value="3"/>
</dbReference>
<dbReference type="PANTHER" id="PTHR30408">
    <property type="entry name" value="TYPE-1 RESTRICTION ENZYME ECOKI SPECIFICITY PROTEIN"/>
    <property type="match status" value="1"/>
</dbReference>
<dbReference type="Proteomes" id="UP001071478">
    <property type="component" value="Unassembled WGS sequence"/>
</dbReference>
<keyword evidence="2" id="KW-0238">DNA-binding</keyword>
<dbReference type="EMBL" id="JAPMKU010000003">
    <property type="protein sequence ID" value="MCX7468740.1"/>
    <property type="molecule type" value="Genomic_DNA"/>
</dbReference>
<dbReference type="AlphaFoldDB" id="A0A9Q4GLW3"/>
<organism evidence="3 4">
    <name type="scientific">Corynebacterium pygosceleis</name>
    <dbReference type="NCBI Taxonomy" id="2800406"/>
    <lineage>
        <taxon>Bacteria</taxon>
        <taxon>Bacillati</taxon>
        <taxon>Actinomycetota</taxon>
        <taxon>Actinomycetes</taxon>
        <taxon>Mycobacteriales</taxon>
        <taxon>Corynebacteriaceae</taxon>
        <taxon>Corynebacterium</taxon>
    </lineage>
</organism>
<name>A0A9Q4GLW3_9CORY</name>
<keyword evidence="1" id="KW-0680">Restriction system</keyword>
<evidence type="ECO:0000313" key="3">
    <source>
        <dbReference type="EMBL" id="MCX7468740.1"/>
    </source>
</evidence>
<proteinExistence type="predicted"/>
<comment type="caution">
    <text evidence="3">The sequence shown here is derived from an EMBL/GenBank/DDBJ whole genome shotgun (WGS) entry which is preliminary data.</text>
</comment>
<dbReference type="GO" id="GO:0003677">
    <property type="term" value="F:DNA binding"/>
    <property type="evidence" value="ECO:0007669"/>
    <property type="project" value="UniProtKB-KW"/>
</dbReference>
<evidence type="ECO:0000256" key="1">
    <source>
        <dbReference type="ARBA" id="ARBA00022747"/>
    </source>
</evidence>
<evidence type="ECO:0008006" key="5">
    <source>
        <dbReference type="Google" id="ProtNLM"/>
    </source>
</evidence>
<dbReference type="SUPFAM" id="SSF116734">
    <property type="entry name" value="DNA methylase specificity domain"/>
    <property type="match status" value="2"/>
</dbReference>
<dbReference type="PANTHER" id="PTHR30408:SF12">
    <property type="entry name" value="TYPE I RESTRICTION ENZYME MJAVIII SPECIFICITY SUBUNIT"/>
    <property type="match status" value="1"/>
</dbReference>
<gene>
    <name evidence="3" type="ORF">OS129_07615</name>
</gene>
<dbReference type="GO" id="GO:0009307">
    <property type="term" value="P:DNA restriction-modification system"/>
    <property type="evidence" value="ECO:0007669"/>
    <property type="project" value="UniProtKB-KW"/>
</dbReference>
<protein>
    <recommendedName>
        <fullName evidence="5">Type I restriction modification DNA specificity domain-containing protein</fullName>
    </recommendedName>
</protein>
<accession>A0A9Q4GLW3</accession>